<accession>A0ABD3MBQ7</accession>
<protein>
    <submittedName>
        <fullName evidence="1">Uncharacterized protein</fullName>
    </submittedName>
</protein>
<gene>
    <name evidence="1" type="ORF">ACHAWU_006612</name>
</gene>
<sequence length="387" mass="43174">MAPNTVDDEVAEEHLDYDDVSVLLKELLEHRKERRVKEADIIKKTLWNKHSIQVFYRRDGTIGWNKVSSQCGEETVPAAVKRVGWSNVMNVGKLNADSVELSSSLLPTCSSYQNIPLIIATVNSPYYRTRLSETMESLSHHASFDDGTRFAPITPVDMLNLSDNPCIGTHRILYEGWRQILLPKLLSSPEYNDQSIILVAEDDLRLCNSISPGRITELCSLVLDANPDLLILSLGHAYSATKPRPQQRRCMNKRDNHICDPLCSDVSIPQPTFSLLTHVTSGKGLHGTTLLGLRHPEGTQSLLNAMEHVPYGKRCHLDQFLFKSKLHNIGLGLSEPPLVGWAEVSETLTSVGAGCRRNGGGRLGQLPEVSSDEIKWVRRYVSETQCN</sequence>
<dbReference type="EMBL" id="JALLBG020000194">
    <property type="protein sequence ID" value="KAL3760064.1"/>
    <property type="molecule type" value="Genomic_DNA"/>
</dbReference>
<organism evidence="1 2">
    <name type="scientific">Discostella pseudostelligera</name>
    <dbReference type="NCBI Taxonomy" id="259834"/>
    <lineage>
        <taxon>Eukaryota</taxon>
        <taxon>Sar</taxon>
        <taxon>Stramenopiles</taxon>
        <taxon>Ochrophyta</taxon>
        <taxon>Bacillariophyta</taxon>
        <taxon>Coscinodiscophyceae</taxon>
        <taxon>Thalassiosirophycidae</taxon>
        <taxon>Stephanodiscales</taxon>
        <taxon>Stephanodiscaceae</taxon>
        <taxon>Discostella</taxon>
    </lineage>
</organism>
<comment type="caution">
    <text evidence="1">The sequence shown here is derived from an EMBL/GenBank/DDBJ whole genome shotgun (WGS) entry which is preliminary data.</text>
</comment>
<name>A0ABD3MBQ7_9STRA</name>
<dbReference type="AlphaFoldDB" id="A0ABD3MBQ7"/>
<evidence type="ECO:0000313" key="2">
    <source>
        <dbReference type="Proteomes" id="UP001530293"/>
    </source>
</evidence>
<dbReference type="Proteomes" id="UP001530293">
    <property type="component" value="Unassembled WGS sequence"/>
</dbReference>
<keyword evidence="2" id="KW-1185">Reference proteome</keyword>
<evidence type="ECO:0000313" key="1">
    <source>
        <dbReference type="EMBL" id="KAL3760064.1"/>
    </source>
</evidence>
<reference evidence="1 2" key="1">
    <citation type="submission" date="2024-10" db="EMBL/GenBank/DDBJ databases">
        <title>Updated reference genomes for cyclostephanoid diatoms.</title>
        <authorList>
            <person name="Roberts W.R."/>
            <person name="Alverson A.J."/>
        </authorList>
    </citation>
    <scope>NUCLEOTIDE SEQUENCE [LARGE SCALE GENOMIC DNA]</scope>
    <source>
        <strain evidence="1 2">AJA232-27</strain>
    </source>
</reference>
<proteinExistence type="predicted"/>